<feature type="domain" description="RING-type" evidence="10">
    <location>
        <begin position="259"/>
        <end position="300"/>
    </location>
</feature>
<dbReference type="GO" id="GO:0005737">
    <property type="term" value="C:cytoplasm"/>
    <property type="evidence" value="ECO:0007669"/>
    <property type="project" value="TreeGrafter"/>
</dbReference>
<dbReference type="InterPro" id="IPR013083">
    <property type="entry name" value="Znf_RING/FYVE/PHD"/>
</dbReference>
<accession>A0AAV0G7Z6</accession>
<feature type="compositionally biased region" description="Basic and acidic residues" evidence="9">
    <location>
        <begin position="113"/>
        <end position="125"/>
    </location>
</feature>
<evidence type="ECO:0000256" key="8">
    <source>
        <dbReference type="PROSITE-ProRule" id="PRU00175"/>
    </source>
</evidence>
<dbReference type="GO" id="GO:0061630">
    <property type="term" value="F:ubiquitin protein ligase activity"/>
    <property type="evidence" value="ECO:0007669"/>
    <property type="project" value="UniProtKB-EC"/>
</dbReference>
<comment type="caution">
    <text evidence="11">The sequence shown here is derived from an EMBL/GenBank/DDBJ whole genome shotgun (WGS) entry which is preliminary data.</text>
</comment>
<dbReference type="GO" id="GO:0008270">
    <property type="term" value="F:zinc ion binding"/>
    <property type="evidence" value="ECO:0007669"/>
    <property type="project" value="UniProtKB-KW"/>
</dbReference>
<dbReference type="PANTHER" id="PTHR15710">
    <property type="entry name" value="E3 UBIQUITIN-PROTEIN LIGASE PRAJA"/>
    <property type="match status" value="1"/>
</dbReference>
<dbReference type="PANTHER" id="PTHR15710:SF22">
    <property type="entry name" value="RING-TYPE E3 UBIQUITIN TRANSFERASE"/>
    <property type="match status" value="1"/>
</dbReference>
<feature type="region of interest" description="Disordered" evidence="9">
    <location>
        <begin position="359"/>
        <end position="386"/>
    </location>
</feature>
<dbReference type="SUPFAM" id="SSF57850">
    <property type="entry name" value="RING/U-box"/>
    <property type="match status" value="1"/>
</dbReference>
<proteinExistence type="predicted"/>
<keyword evidence="5 8" id="KW-0863">Zinc-finger</keyword>
<evidence type="ECO:0000256" key="4">
    <source>
        <dbReference type="ARBA" id="ARBA00022723"/>
    </source>
</evidence>
<feature type="region of interest" description="Disordered" evidence="9">
    <location>
        <begin position="185"/>
        <end position="204"/>
    </location>
</feature>
<keyword evidence="3" id="KW-0808">Transferase</keyword>
<dbReference type="InterPro" id="IPR039525">
    <property type="entry name" value="RNF126-like_zinc-ribbon"/>
</dbReference>
<evidence type="ECO:0000256" key="2">
    <source>
        <dbReference type="ARBA" id="ARBA00012483"/>
    </source>
</evidence>
<dbReference type="CDD" id="cd16667">
    <property type="entry name" value="RING-H2_RNF126-like"/>
    <property type="match status" value="1"/>
</dbReference>
<evidence type="ECO:0000256" key="6">
    <source>
        <dbReference type="ARBA" id="ARBA00022786"/>
    </source>
</evidence>
<dbReference type="EC" id="2.3.2.27" evidence="2"/>
<keyword evidence="7" id="KW-0862">Zinc</keyword>
<protein>
    <recommendedName>
        <fullName evidence="2">RING-type E3 ubiquitin transferase</fullName>
        <ecNumber evidence="2">2.3.2.27</ecNumber>
    </recommendedName>
</protein>
<dbReference type="SMART" id="SM00184">
    <property type="entry name" value="RING"/>
    <property type="match status" value="1"/>
</dbReference>
<evidence type="ECO:0000256" key="5">
    <source>
        <dbReference type="ARBA" id="ARBA00022771"/>
    </source>
</evidence>
<sequence>MEEEAQSLRYWCYRCSRAVNPLREIGPLNCPVCEGGFLEEMETATGQADSGSITSEYPFDSERAALSLWAPILLGMMSNNPRRDRRHSTSSRLRHRIELLEEEDHDDDEELDDHTTSEHNRDQTELDRELDTIIRRRRRRSSATILHLLQGIRAGMLSETENSEGDDRDRERVILINPFNQSIIVHGSNSSSNNNNDHSSLGDPPRHIGSLGDYFIGPGLDMLLQQLADNDPSRYGTPPARKEAVVAMPVVKVEDSLQCAVCLDDFEIGSEAKEMPCKHKFHSECIIPWLDLHSSCPVCRYQLPFDDGPNGPARNINNNNAAEINTTVIDGGGSGNDRDGVSGRQFSVPIPWPFSSLFSPSTSAAGSESSSNSANAGGPGAHTHED</sequence>
<reference evidence="11" key="1">
    <citation type="submission" date="2022-07" db="EMBL/GenBank/DDBJ databases">
        <authorList>
            <person name="Macas J."/>
            <person name="Novak P."/>
            <person name="Neumann P."/>
        </authorList>
    </citation>
    <scope>NUCLEOTIDE SEQUENCE</scope>
</reference>
<feature type="region of interest" description="Disordered" evidence="9">
    <location>
        <begin position="97"/>
        <end position="125"/>
    </location>
</feature>
<dbReference type="AlphaFoldDB" id="A0AAV0G7Z6"/>
<dbReference type="InterPro" id="IPR001841">
    <property type="entry name" value="Znf_RING"/>
</dbReference>
<gene>
    <name evidence="11" type="ORF">CEPIT_LOCUS40598</name>
</gene>
<feature type="compositionally biased region" description="Acidic residues" evidence="9">
    <location>
        <begin position="100"/>
        <end position="112"/>
    </location>
</feature>
<dbReference type="PROSITE" id="PS50089">
    <property type="entry name" value="ZF_RING_2"/>
    <property type="match status" value="1"/>
</dbReference>
<dbReference type="GO" id="GO:0016567">
    <property type="term" value="P:protein ubiquitination"/>
    <property type="evidence" value="ECO:0007669"/>
    <property type="project" value="TreeGrafter"/>
</dbReference>
<feature type="compositionally biased region" description="Low complexity" evidence="9">
    <location>
        <begin position="359"/>
        <end position="376"/>
    </location>
</feature>
<evidence type="ECO:0000256" key="7">
    <source>
        <dbReference type="ARBA" id="ARBA00022833"/>
    </source>
</evidence>
<keyword evidence="12" id="KW-1185">Reference proteome</keyword>
<keyword evidence="4" id="KW-0479">Metal-binding</keyword>
<feature type="compositionally biased region" description="Low complexity" evidence="9">
    <location>
        <begin position="188"/>
        <end position="199"/>
    </location>
</feature>
<dbReference type="Gene3D" id="3.30.40.10">
    <property type="entry name" value="Zinc/RING finger domain, C3HC4 (zinc finger)"/>
    <property type="match status" value="1"/>
</dbReference>
<evidence type="ECO:0000256" key="3">
    <source>
        <dbReference type="ARBA" id="ARBA00022679"/>
    </source>
</evidence>
<dbReference type="FunFam" id="3.30.40.10:FF:000022">
    <property type="entry name" value="E3 ubiquitin-protein ligase RING1-like"/>
    <property type="match status" value="1"/>
</dbReference>
<evidence type="ECO:0000256" key="9">
    <source>
        <dbReference type="SAM" id="MobiDB-lite"/>
    </source>
</evidence>
<evidence type="ECO:0000259" key="10">
    <source>
        <dbReference type="PROSITE" id="PS50089"/>
    </source>
</evidence>
<organism evidence="11 12">
    <name type="scientific">Cuscuta epithymum</name>
    <dbReference type="NCBI Taxonomy" id="186058"/>
    <lineage>
        <taxon>Eukaryota</taxon>
        <taxon>Viridiplantae</taxon>
        <taxon>Streptophyta</taxon>
        <taxon>Embryophyta</taxon>
        <taxon>Tracheophyta</taxon>
        <taxon>Spermatophyta</taxon>
        <taxon>Magnoliopsida</taxon>
        <taxon>eudicotyledons</taxon>
        <taxon>Gunneridae</taxon>
        <taxon>Pentapetalae</taxon>
        <taxon>asterids</taxon>
        <taxon>lamiids</taxon>
        <taxon>Solanales</taxon>
        <taxon>Convolvulaceae</taxon>
        <taxon>Cuscuteae</taxon>
        <taxon>Cuscuta</taxon>
        <taxon>Cuscuta subgen. Cuscuta</taxon>
    </lineage>
</organism>
<dbReference type="Pfam" id="PF14369">
    <property type="entry name" value="Zn_ribbon_19"/>
    <property type="match status" value="1"/>
</dbReference>
<dbReference type="Pfam" id="PF13639">
    <property type="entry name" value="zf-RING_2"/>
    <property type="match status" value="1"/>
</dbReference>
<dbReference type="Proteomes" id="UP001152523">
    <property type="component" value="Unassembled WGS sequence"/>
</dbReference>
<evidence type="ECO:0000313" key="12">
    <source>
        <dbReference type="Proteomes" id="UP001152523"/>
    </source>
</evidence>
<comment type="catalytic activity">
    <reaction evidence="1">
        <text>S-ubiquitinyl-[E2 ubiquitin-conjugating enzyme]-L-cysteine + [acceptor protein]-L-lysine = [E2 ubiquitin-conjugating enzyme]-L-cysteine + N(6)-ubiquitinyl-[acceptor protein]-L-lysine.</text>
        <dbReference type="EC" id="2.3.2.27"/>
    </reaction>
</comment>
<evidence type="ECO:0000313" key="11">
    <source>
        <dbReference type="EMBL" id="CAH9143344.1"/>
    </source>
</evidence>
<keyword evidence="6" id="KW-0833">Ubl conjugation pathway</keyword>
<dbReference type="EMBL" id="CAMAPF010001050">
    <property type="protein sequence ID" value="CAH9143344.1"/>
    <property type="molecule type" value="Genomic_DNA"/>
</dbReference>
<evidence type="ECO:0000256" key="1">
    <source>
        <dbReference type="ARBA" id="ARBA00000900"/>
    </source>
</evidence>
<name>A0AAV0G7Z6_9ASTE</name>